<keyword evidence="5" id="KW-0472">Membrane</keyword>
<evidence type="ECO:0000256" key="6">
    <source>
        <dbReference type="ARBA" id="ARBA00023315"/>
    </source>
</evidence>
<dbReference type="GO" id="GO:0016746">
    <property type="term" value="F:acyltransferase activity"/>
    <property type="evidence" value="ECO:0007669"/>
    <property type="project" value="UniProtKB-KW"/>
</dbReference>
<evidence type="ECO:0000256" key="5">
    <source>
        <dbReference type="ARBA" id="ARBA00023136"/>
    </source>
</evidence>
<protein>
    <submittedName>
        <fullName evidence="7">Lipid A biosynthesis acyltransferase</fullName>
    </submittedName>
</protein>
<dbReference type="PANTHER" id="PTHR30606:SF9">
    <property type="entry name" value="LIPID A BIOSYNTHESIS LAUROYLTRANSFERASE"/>
    <property type="match status" value="1"/>
</dbReference>
<keyword evidence="4" id="KW-0808">Transferase</keyword>
<keyword evidence="8" id="KW-1185">Reference proteome</keyword>
<reference evidence="7 8" key="1">
    <citation type="submission" date="2020-12" db="EMBL/GenBank/DDBJ databases">
        <title>Comparative genome analysis of fungal antagonists Marinomonas ostreistagni 398 and M. spartinae 468.</title>
        <authorList>
            <person name="Fields J.L."/>
            <person name="Mavrodi O.V."/>
            <person name="Biber P.D."/>
            <person name="Indest K.J."/>
            <person name="Mavrodi D.V."/>
        </authorList>
    </citation>
    <scope>NUCLEOTIDE SEQUENCE [LARGE SCALE GENOMIC DNA]</scope>
    <source>
        <strain evidence="7 8">USM7</strain>
    </source>
</reference>
<dbReference type="CDD" id="cd07984">
    <property type="entry name" value="LPLAT_LABLAT-like"/>
    <property type="match status" value="1"/>
</dbReference>
<proteinExistence type="predicted"/>
<evidence type="ECO:0000256" key="4">
    <source>
        <dbReference type="ARBA" id="ARBA00022679"/>
    </source>
</evidence>
<accession>A0ABS0Z9J6</accession>
<evidence type="ECO:0000256" key="1">
    <source>
        <dbReference type="ARBA" id="ARBA00004533"/>
    </source>
</evidence>
<comment type="subcellular location">
    <subcellularLocation>
        <location evidence="1">Cell inner membrane</location>
    </subcellularLocation>
</comment>
<evidence type="ECO:0000313" key="7">
    <source>
        <dbReference type="EMBL" id="MBJ7550331.1"/>
    </source>
</evidence>
<comment type="caution">
    <text evidence="7">The sequence shown here is derived from an EMBL/GenBank/DDBJ whole genome shotgun (WGS) entry which is preliminary data.</text>
</comment>
<sequence length="319" mass="36900">MAKSTQHWSKIGETGSIIGMKILLSCYQLFGRNVFRLVLLPVIGYYFLSNKRARHASQDYLKKAKPLCPKQPKELTSFRHFWTFGELLLDKFLVWMGHIQPQDVAFHNQATMQHMEQRQKGGIIVVSHLGNTEICSALAHQMPNVKVTMLVYTQHAEKFNRMLKQANASANIRMMQVTDMSPATAMTLSERIEEGEFIVIAGDRTPVQSNARTTVVPFLQQPAPFPQGAFILANLLKCPVYLMFCLKQEAKYHIYIELFAEQLTAPRKARDQLLNNAVYDYAKRLEHYCLMQPLQWFNFYDFWHIEPLNSHTKLHKKGH</sequence>
<evidence type="ECO:0000256" key="3">
    <source>
        <dbReference type="ARBA" id="ARBA00022519"/>
    </source>
</evidence>
<keyword evidence="2" id="KW-1003">Cell membrane</keyword>
<dbReference type="PIRSF" id="PIRSF028561">
    <property type="entry name" value="Ac_Trasf"/>
    <property type="match status" value="1"/>
</dbReference>
<organism evidence="7 8">
    <name type="scientific">Marinomonas ostreistagni</name>
    <dbReference type="NCBI Taxonomy" id="359209"/>
    <lineage>
        <taxon>Bacteria</taxon>
        <taxon>Pseudomonadati</taxon>
        <taxon>Pseudomonadota</taxon>
        <taxon>Gammaproteobacteria</taxon>
        <taxon>Oceanospirillales</taxon>
        <taxon>Oceanospirillaceae</taxon>
        <taxon>Marinomonas</taxon>
    </lineage>
</organism>
<keyword evidence="6 7" id="KW-0012">Acyltransferase</keyword>
<dbReference type="InterPro" id="IPR014548">
    <property type="entry name" value="Ac_Trasf"/>
</dbReference>
<gene>
    <name evidence="7" type="ORF">JHD44_06530</name>
</gene>
<dbReference type="PANTHER" id="PTHR30606">
    <property type="entry name" value="LIPID A BIOSYNTHESIS LAUROYL ACYLTRANSFERASE"/>
    <property type="match status" value="1"/>
</dbReference>
<keyword evidence="3" id="KW-0997">Cell inner membrane</keyword>
<dbReference type="RefSeq" id="WP_199461964.1">
    <property type="nucleotide sequence ID" value="NZ_JAEMUH010000005.1"/>
</dbReference>
<dbReference type="InterPro" id="IPR004960">
    <property type="entry name" value="LipA_acyltrans"/>
</dbReference>
<evidence type="ECO:0000313" key="8">
    <source>
        <dbReference type="Proteomes" id="UP000598488"/>
    </source>
</evidence>
<dbReference type="EMBL" id="JAEMUH010000005">
    <property type="protein sequence ID" value="MBJ7550331.1"/>
    <property type="molecule type" value="Genomic_DNA"/>
</dbReference>
<name>A0ABS0Z9J6_9GAMM</name>
<dbReference type="Proteomes" id="UP000598488">
    <property type="component" value="Unassembled WGS sequence"/>
</dbReference>
<evidence type="ECO:0000256" key="2">
    <source>
        <dbReference type="ARBA" id="ARBA00022475"/>
    </source>
</evidence>